<reference evidence="3 4" key="1">
    <citation type="submission" date="2017-06" db="EMBL/GenBank/DDBJ databases">
        <authorList>
            <person name="Kim H.J."/>
            <person name="Triplett B.A."/>
        </authorList>
    </citation>
    <scope>NUCLEOTIDE SEQUENCE [LARGE SCALE GENOMIC DNA]</scope>
    <source>
        <strain evidence="3">FRACA_ARgP5</strain>
    </source>
</reference>
<dbReference type="EMBL" id="FZMO01000547">
    <property type="protein sequence ID" value="SNQ51739.1"/>
    <property type="molecule type" value="Genomic_DNA"/>
</dbReference>
<dbReference type="Gene3D" id="1.10.1220.10">
    <property type="entry name" value="Met repressor-like"/>
    <property type="match status" value="1"/>
</dbReference>
<sequence>MELGTYVDRLGQELVAVLEGGGDEARALVERLTGGLESAIRLTLLETLSAAADEITRELAPGSVQLRLRGRDPEFVVALPPADQPVAPWPADMRPTDVRPTGTRPAGERPAGERSAEERASAAVLEVAPEDGATVRINVRLPEQLKAAVEEAAAGEGRSVNAWLVRAAAAVLRPAQDAALRSERGKPGRQHVTGWVR</sequence>
<dbReference type="Pfam" id="PF01402">
    <property type="entry name" value="RHH_1"/>
    <property type="match status" value="1"/>
</dbReference>
<dbReference type="OrthoDB" id="5193907at2"/>
<name>A0A2I2L1G0_9ACTN</name>
<evidence type="ECO:0000313" key="4">
    <source>
        <dbReference type="Proteomes" id="UP000234331"/>
    </source>
</evidence>
<organism evidence="3 4">
    <name type="scientific">Frankia canadensis</name>
    <dbReference type="NCBI Taxonomy" id="1836972"/>
    <lineage>
        <taxon>Bacteria</taxon>
        <taxon>Bacillati</taxon>
        <taxon>Actinomycetota</taxon>
        <taxon>Actinomycetes</taxon>
        <taxon>Frankiales</taxon>
        <taxon>Frankiaceae</taxon>
        <taxon>Frankia</taxon>
    </lineage>
</organism>
<dbReference type="SUPFAM" id="SSF47598">
    <property type="entry name" value="Ribbon-helix-helix"/>
    <property type="match status" value="1"/>
</dbReference>
<gene>
    <name evidence="3" type="ORF">FRACA_80039</name>
</gene>
<proteinExistence type="predicted"/>
<protein>
    <recommendedName>
        <fullName evidence="2">Ribbon-helix-helix protein CopG domain-containing protein</fullName>
    </recommendedName>
</protein>
<dbReference type="Proteomes" id="UP000234331">
    <property type="component" value="Unassembled WGS sequence"/>
</dbReference>
<dbReference type="InterPro" id="IPR002145">
    <property type="entry name" value="CopG"/>
</dbReference>
<dbReference type="AlphaFoldDB" id="A0A2I2L1G0"/>
<keyword evidence="4" id="KW-1185">Reference proteome</keyword>
<evidence type="ECO:0000259" key="2">
    <source>
        <dbReference type="Pfam" id="PF01402"/>
    </source>
</evidence>
<feature type="domain" description="Ribbon-helix-helix protein CopG" evidence="2">
    <location>
        <begin position="135"/>
        <end position="169"/>
    </location>
</feature>
<evidence type="ECO:0000313" key="3">
    <source>
        <dbReference type="EMBL" id="SNQ51739.1"/>
    </source>
</evidence>
<evidence type="ECO:0000256" key="1">
    <source>
        <dbReference type="SAM" id="MobiDB-lite"/>
    </source>
</evidence>
<accession>A0A2I2L1G0</accession>
<feature type="compositionally biased region" description="Basic and acidic residues" evidence="1">
    <location>
        <begin position="106"/>
        <end position="118"/>
    </location>
</feature>
<dbReference type="InterPro" id="IPR013321">
    <property type="entry name" value="Arc_rbn_hlx_hlx"/>
</dbReference>
<dbReference type="InterPro" id="IPR010985">
    <property type="entry name" value="Ribbon_hlx_hlx"/>
</dbReference>
<feature type="region of interest" description="Disordered" evidence="1">
    <location>
        <begin position="81"/>
        <end position="118"/>
    </location>
</feature>
<dbReference type="RefSeq" id="WP_101835859.1">
    <property type="nucleotide sequence ID" value="NZ_FZMO01000547.1"/>
</dbReference>
<dbReference type="GO" id="GO:0006355">
    <property type="term" value="P:regulation of DNA-templated transcription"/>
    <property type="evidence" value="ECO:0007669"/>
    <property type="project" value="InterPro"/>
</dbReference>